<keyword evidence="3" id="KW-0964">Secreted</keyword>
<evidence type="ECO:0000256" key="4">
    <source>
        <dbReference type="ARBA" id="ARBA00022670"/>
    </source>
</evidence>
<dbReference type="Pfam" id="PF01752">
    <property type="entry name" value="Peptidase_M9"/>
    <property type="match status" value="1"/>
</dbReference>
<dbReference type="EC" id="3.4.24.3" evidence="12"/>
<dbReference type="KEGG" id="slo:Shew_3732"/>
<dbReference type="AlphaFoldDB" id="A3QJF0"/>
<proteinExistence type="predicted"/>
<evidence type="ECO:0000256" key="6">
    <source>
        <dbReference type="ARBA" id="ARBA00022729"/>
    </source>
</evidence>
<sequence precursor="true">MLRQSLCALLLVGPSFLVGCSVTAPGQITPTPRQIDSIFINELSALPSQQLFSHDNPLLDTASLTKALQAIMQAQDEASLDALLYYLRAFSYFGPMDKLTDTEYTALTDALSRLGNSQLIAQAPRIQEHFAVTLYRYYGIDDKDDKVNDQRAQQLASLLPLLNRQLKRTAKQAPSQAADYALWETLRAYGMLLNIARKQPDRALNKQLIAAELDKPLLDFAASALSLHGQQDWPRANAYWALGLYRLALPSGEEGKLTPAEQALDDAMVRLAEQDVAQRGEAAKTTYTLGYHVNAFAGLEACKARSSVCQIPKLTQVLPIHHQCSDSLYILAQDLTPNELSSSCTKLTSQEANFHRLLETQHQPTANDNNDALQVVAFKNWSQYNAYGQLLFDIGTDNGGMYIEGTPSNPENQASFFAYRQFWIAPEFAIWNLNHEYVHYLDGRFVKYGGFGHFPRKLVWWSEGLAEYVSKGNDNPSTLKVIKAKLGEAPDLKTIFATEYKDGLDRTYKWSYMAIRFLAEHHPEELVRLSHYLKTDYFEGYEKLLDQLSEQQSAFSNWLTQQVAQFEEHDTDKAPKINKLNRYAYRDYLMPSHLKLDGAHQHF</sequence>
<name>A3QJF0_SHELP</name>
<keyword evidence="13" id="KW-1185">Reference proteome</keyword>
<evidence type="ECO:0000256" key="8">
    <source>
        <dbReference type="ARBA" id="ARBA00022833"/>
    </source>
</evidence>
<comment type="cofactor">
    <cofactor evidence="1">
        <name>Zn(2+)</name>
        <dbReference type="ChEBI" id="CHEBI:29105"/>
    </cofactor>
</comment>
<gene>
    <name evidence="12" type="ordered locus">Shew_3732</name>
</gene>
<comment type="subcellular location">
    <subcellularLocation>
        <location evidence="2">Secreted</location>
    </subcellularLocation>
</comment>
<feature type="chain" id="PRO_5002658148" evidence="11">
    <location>
        <begin position="25"/>
        <end position="603"/>
    </location>
</feature>
<keyword evidence="7 12" id="KW-0378">Hydrolase</keyword>
<evidence type="ECO:0000313" key="13">
    <source>
        <dbReference type="Proteomes" id="UP000001558"/>
    </source>
</evidence>
<keyword evidence="6 11" id="KW-0732">Signal</keyword>
<feature type="signal peptide" evidence="11">
    <location>
        <begin position="1"/>
        <end position="24"/>
    </location>
</feature>
<keyword evidence="9" id="KW-0482">Metalloprotease</keyword>
<dbReference type="eggNOG" id="COG1512">
    <property type="taxonomic scope" value="Bacteria"/>
</dbReference>
<evidence type="ECO:0000256" key="3">
    <source>
        <dbReference type="ARBA" id="ARBA00022525"/>
    </source>
</evidence>
<evidence type="ECO:0000256" key="7">
    <source>
        <dbReference type="ARBA" id="ARBA00022801"/>
    </source>
</evidence>
<dbReference type="Proteomes" id="UP000001558">
    <property type="component" value="Chromosome"/>
</dbReference>
<dbReference type="STRING" id="323850.Shew_3732"/>
<dbReference type="GO" id="GO:0004222">
    <property type="term" value="F:metalloendopeptidase activity"/>
    <property type="evidence" value="ECO:0007669"/>
    <property type="project" value="UniProtKB-EC"/>
</dbReference>
<dbReference type="GO" id="GO:0005576">
    <property type="term" value="C:extracellular region"/>
    <property type="evidence" value="ECO:0007669"/>
    <property type="project" value="UniProtKB-SubCell"/>
</dbReference>
<evidence type="ECO:0000256" key="11">
    <source>
        <dbReference type="SAM" id="SignalP"/>
    </source>
</evidence>
<reference evidence="12 13" key="1">
    <citation type="submission" date="2007-03" db="EMBL/GenBank/DDBJ databases">
        <title>Complete sequence of Shewanella loihica PV-4.</title>
        <authorList>
            <consortium name="US DOE Joint Genome Institute"/>
            <person name="Copeland A."/>
            <person name="Lucas S."/>
            <person name="Lapidus A."/>
            <person name="Barry K."/>
            <person name="Detter J.C."/>
            <person name="Glavina del Rio T."/>
            <person name="Hammon N."/>
            <person name="Israni S."/>
            <person name="Dalin E."/>
            <person name="Tice H."/>
            <person name="Pitluck S."/>
            <person name="Chain P."/>
            <person name="Malfatti S."/>
            <person name="Shin M."/>
            <person name="Vergez L."/>
            <person name="Schmutz J."/>
            <person name="Larimer F."/>
            <person name="Land M."/>
            <person name="Hauser L."/>
            <person name="Kyrpides N."/>
            <person name="Mikhailova N."/>
            <person name="Romine M.F."/>
            <person name="Serres G."/>
            <person name="Fredrickson J."/>
            <person name="Tiedje J."/>
            <person name="Richardson P."/>
        </authorList>
    </citation>
    <scope>NUCLEOTIDE SEQUENCE [LARGE SCALE GENOMIC DNA]</scope>
    <source>
        <strain evidence="13">ATCC BAA-1088 / PV-4</strain>
    </source>
</reference>
<dbReference type="PRINTS" id="PR00931">
    <property type="entry name" value="MICOLLPTASE"/>
</dbReference>
<evidence type="ECO:0000256" key="1">
    <source>
        <dbReference type="ARBA" id="ARBA00001947"/>
    </source>
</evidence>
<evidence type="ECO:0000256" key="10">
    <source>
        <dbReference type="PIRSR" id="PIRSR602169-1"/>
    </source>
</evidence>
<protein>
    <submittedName>
        <fullName evidence="12">Microbial collagenase</fullName>
        <ecNumber evidence="12">3.4.24.3</ecNumber>
    </submittedName>
</protein>
<dbReference type="PROSITE" id="PS51257">
    <property type="entry name" value="PROKAR_LIPOPROTEIN"/>
    <property type="match status" value="1"/>
</dbReference>
<dbReference type="Gene3D" id="1.10.390.20">
    <property type="match status" value="1"/>
</dbReference>
<dbReference type="EMBL" id="CP000606">
    <property type="protein sequence ID" value="ABO25598.1"/>
    <property type="molecule type" value="Genomic_DNA"/>
</dbReference>
<evidence type="ECO:0000256" key="5">
    <source>
        <dbReference type="ARBA" id="ARBA00022723"/>
    </source>
</evidence>
<dbReference type="GO" id="GO:0006508">
    <property type="term" value="P:proteolysis"/>
    <property type="evidence" value="ECO:0007669"/>
    <property type="project" value="UniProtKB-KW"/>
</dbReference>
<organism evidence="12 13">
    <name type="scientific">Shewanella loihica (strain ATCC BAA-1088 / PV-4)</name>
    <dbReference type="NCBI Taxonomy" id="323850"/>
    <lineage>
        <taxon>Bacteria</taxon>
        <taxon>Pseudomonadati</taxon>
        <taxon>Pseudomonadota</taxon>
        <taxon>Gammaproteobacteria</taxon>
        <taxon>Alteromonadales</taxon>
        <taxon>Shewanellaceae</taxon>
        <taxon>Shewanella</taxon>
    </lineage>
</organism>
<dbReference type="HOGENOM" id="CLU_462227_0_0_6"/>
<dbReference type="InterPro" id="IPR002169">
    <property type="entry name" value="Peptidase_M9A/M9B"/>
</dbReference>
<dbReference type="RefSeq" id="WP_011867526.1">
    <property type="nucleotide sequence ID" value="NC_009092.1"/>
</dbReference>
<dbReference type="PANTHER" id="PTHR13062:SF9">
    <property type="entry name" value="MICROBIAL COLLAGENASE"/>
    <property type="match status" value="1"/>
</dbReference>
<feature type="active site" evidence="10">
    <location>
        <position position="436"/>
    </location>
</feature>
<evidence type="ECO:0000256" key="2">
    <source>
        <dbReference type="ARBA" id="ARBA00004613"/>
    </source>
</evidence>
<keyword evidence="5" id="KW-0479">Metal-binding</keyword>
<evidence type="ECO:0000313" key="12">
    <source>
        <dbReference type="EMBL" id="ABO25598.1"/>
    </source>
</evidence>
<dbReference type="GO" id="GO:0008270">
    <property type="term" value="F:zinc ion binding"/>
    <property type="evidence" value="ECO:0007669"/>
    <property type="project" value="InterPro"/>
</dbReference>
<dbReference type="Gene3D" id="3.40.30.160">
    <property type="entry name" value="Collagenase ColT, N-terminal domain"/>
    <property type="match status" value="1"/>
</dbReference>
<dbReference type="PANTHER" id="PTHR13062">
    <property type="entry name" value="COLLAGENASE"/>
    <property type="match status" value="1"/>
</dbReference>
<evidence type="ECO:0000256" key="9">
    <source>
        <dbReference type="ARBA" id="ARBA00023049"/>
    </source>
</evidence>
<accession>A3QJF0</accession>
<keyword evidence="8" id="KW-0862">Zinc</keyword>
<keyword evidence="4" id="KW-0645">Protease</keyword>
<dbReference type="OrthoDB" id="9802683at2"/>